<proteinExistence type="predicted"/>
<dbReference type="InterPro" id="IPR029063">
    <property type="entry name" value="SAM-dependent_MTases_sf"/>
</dbReference>
<dbReference type="GO" id="GO:0008168">
    <property type="term" value="F:methyltransferase activity"/>
    <property type="evidence" value="ECO:0007669"/>
    <property type="project" value="UniProtKB-KW"/>
</dbReference>
<sequence>MNTPDIGKNLPSPGHPAVAAYLADGYDSVVGMSSRFAAAICARLLRLQTEEGVHGPIAEIGAFEGRFFIALAHALEPGELALAIDIFSWPNPEVKDRFEANCFRHGINPGQRVTIKGDAGAMRPSDLIGHAGGRKLRFVHIDGEHSRAALAKDLALATACLDEGGMIVLDDMLHPGYPTLMVAVQHYLDANPEIVPLCIIDRETIVGAAKFVLCQRRWFERYQTRMLAIFKDQIWPLGADFEPHWCLVLSQDTRLAQIT</sequence>
<accession>A0A1H6DF22</accession>
<evidence type="ECO:0000313" key="1">
    <source>
        <dbReference type="EMBL" id="SEG83285.1"/>
    </source>
</evidence>
<dbReference type="AlphaFoldDB" id="A0A1H6DF22"/>
<dbReference type="OrthoDB" id="7192174at2"/>
<reference evidence="1 2" key="1">
    <citation type="submission" date="2016-10" db="EMBL/GenBank/DDBJ databases">
        <authorList>
            <person name="de Groot N.N."/>
        </authorList>
    </citation>
    <scope>NUCLEOTIDE SEQUENCE [LARGE SCALE GENOMIC DNA]</scope>
    <source>
        <strain evidence="1 2">DSM 26656</strain>
    </source>
</reference>
<dbReference type="Gene3D" id="3.40.50.150">
    <property type="entry name" value="Vaccinia Virus protein VP39"/>
    <property type="match status" value="1"/>
</dbReference>
<dbReference type="Proteomes" id="UP000236743">
    <property type="component" value="Unassembled WGS sequence"/>
</dbReference>
<dbReference type="Pfam" id="PF13578">
    <property type="entry name" value="Methyltransf_24"/>
    <property type="match status" value="1"/>
</dbReference>
<dbReference type="GO" id="GO:0032259">
    <property type="term" value="P:methylation"/>
    <property type="evidence" value="ECO:0007669"/>
    <property type="project" value="UniProtKB-KW"/>
</dbReference>
<evidence type="ECO:0000313" key="2">
    <source>
        <dbReference type="Proteomes" id="UP000236743"/>
    </source>
</evidence>
<dbReference type="EMBL" id="FNUY01000022">
    <property type="protein sequence ID" value="SEG83285.1"/>
    <property type="molecule type" value="Genomic_DNA"/>
</dbReference>
<gene>
    <name evidence="1" type="ORF">SAMN04488115_12236</name>
</gene>
<keyword evidence="2" id="KW-1185">Reference proteome</keyword>
<name>A0A1H6DF22_9HYPH</name>
<dbReference type="SUPFAM" id="SSF53335">
    <property type="entry name" value="S-adenosyl-L-methionine-dependent methyltransferases"/>
    <property type="match status" value="1"/>
</dbReference>
<organism evidence="1 2">
    <name type="scientific">Bosea lathyri</name>
    <dbReference type="NCBI Taxonomy" id="1036778"/>
    <lineage>
        <taxon>Bacteria</taxon>
        <taxon>Pseudomonadati</taxon>
        <taxon>Pseudomonadota</taxon>
        <taxon>Alphaproteobacteria</taxon>
        <taxon>Hyphomicrobiales</taxon>
        <taxon>Boseaceae</taxon>
        <taxon>Bosea</taxon>
    </lineage>
</organism>
<keyword evidence="1" id="KW-0489">Methyltransferase</keyword>
<keyword evidence="1" id="KW-0808">Transferase</keyword>
<dbReference type="RefSeq" id="WP_146071528.1">
    <property type="nucleotide sequence ID" value="NZ_FNUY01000022.1"/>
</dbReference>
<protein>
    <submittedName>
        <fullName evidence="1">Methyltransferase domain-containing protein</fullName>
    </submittedName>
</protein>